<dbReference type="InterPro" id="IPR036390">
    <property type="entry name" value="WH_DNA-bd_sf"/>
</dbReference>
<dbReference type="Pfam" id="PF12840">
    <property type="entry name" value="HTH_20"/>
    <property type="match status" value="1"/>
</dbReference>
<dbReference type="AlphaFoldDB" id="A0A1A2EQ95"/>
<dbReference type="Gene3D" id="1.10.10.10">
    <property type="entry name" value="Winged helix-like DNA-binding domain superfamily/Winged helix DNA-binding domain"/>
    <property type="match status" value="1"/>
</dbReference>
<gene>
    <name evidence="1" type="ORF">A5771_08555</name>
</gene>
<dbReference type="RefSeq" id="WP_064855093.1">
    <property type="nucleotide sequence ID" value="NZ_LZIM01000015.1"/>
</dbReference>
<sequence length="226" mass="24061">MSTPPCGGLDPLAGLSALDDPVRQRLYQYIASRDEPVAREDAASAVGISRTLAAYHLDKLAEAGILSVSYARPAGRSGPGAGRPAKRYSRTRAELSVSVPPRNYALLADLLVAAMVADDAGTVRSAIAAAARRAGRTGAAEHDVFDALCEYGYEPAVTGDGDIELRNCPFERLARQYTEEVCGLNLQLIRGMLEGAGEPPQRAALTPCERRCCVTVRALEQVGPHR</sequence>
<proteinExistence type="predicted"/>
<organism evidence="1 2">
    <name type="scientific">Mycolicibacter sinensis (strain JDM601)</name>
    <name type="common">Mycobacterium sinense</name>
    <dbReference type="NCBI Taxonomy" id="875328"/>
    <lineage>
        <taxon>Bacteria</taxon>
        <taxon>Bacillati</taxon>
        <taxon>Actinomycetota</taxon>
        <taxon>Actinomycetes</taxon>
        <taxon>Mycobacteriales</taxon>
        <taxon>Mycobacteriaceae</taxon>
        <taxon>Mycolicibacter</taxon>
    </lineage>
</organism>
<name>A0A1A2EQ95_MYCSD</name>
<dbReference type="OrthoDB" id="3399802at2"/>
<evidence type="ECO:0000313" key="2">
    <source>
        <dbReference type="Proteomes" id="UP000093985"/>
    </source>
</evidence>
<evidence type="ECO:0000313" key="1">
    <source>
        <dbReference type="EMBL" id="OBG06204.1"/>
    </source>
</evidence>
<dbReference type="EMBL" id="LZIN01000052">
    <property type="protein sequence ID" value="OBG06204.1"/>
    <property type="molecule type" value="Genomic_DNA"/>
</dbReference>
<reference evidence="2" key="1">
    <citation type="submission" date="2016-06" db="EMBL/GenBank/DDBJ databases">
        <authorList>
            <person name="Sutton G."/>
            <person name="Brinkac L."/>
            <person name="Sanka R."/>
            <person name="Adams M."/>
            <person name="Lau E."/>
            <person name="Mehaffy C."/>
            <person name="Tameris M."/>
            <person name="Hatherill M."/>
            <person name="Hanekom W."/>
            <person name="Mahomed H."/>
            <person name="Mcshane H."/>
        </authorList>
    </citation>
    <scope>NUCLEOTIDE SEQUENCE [LARGE SCALE GENOMIC DNA]</scope>
    <source>
        <strain evidence="2">852014-51077_SCH5608930-a</strain>
    </source>
</reference>
<dbReference type="InterPro" id="IPR011991">
    <property type="entry name" value="ArsR-like_HTH"/>
</dbReference>
<accession>A0A1A2EQ95</accession>
<dbReference type="SUPFAM" id="SSF46785">
    <property type="entry name" value="Winged helix' DNA-binding domain"/>
    <property type="match status" value="1"/>
</dbReference>
<comment type="caution">
    <text evidence="1">The sequence shown here is derived from an EMBL/GenBank/DDBJ whole genome shotgun (WGS) entry which is preliminary data.</text>
</comment>
<dbReference type="CDD" id="cd00090">
    <property type="entry name" value="HTH_ARSR"/>
    <property type="match status" value="1"/>
</dbReference>
<dbReference type="Proteomes" id="UP000093985">
    <property type="component" value="Unassembled WGS sequence"/>
</dbReference>
<dbReference type="InterPro" id="IPR036388">
    <property type="entry name" value="WH-like_DNA-bd_sf"/>
</dbReference>
<protein>
    <submittedName>
        <fullName evidence="1">ArsR family transcriptional regulator</fullName>
    </submittedName>
</protein>